<dbReference type="PROSITE" id="PS51257">
    <property type="entry name" value="PROKAR_LIPOPROTEIN"/>
    <property type="match status" value="1"/>
</dbReference>
<comment type="caution">
    <text evidence="2">The sequence shown here is derived from an EMBL/GenBank/DDBJ whole genome shotgun (WGS) entry which is preliminary data.</text>
</comment>
<gene>
    <name evidence="2" type="ORF">G3446_06295</name>
</gene>
<dbReference type="RefSeq" id="WP_164451798.1">
    <property type="nucleotide sequence ID" value="NZ_JAAIJQ010000013.1"/>
</dbReference>
<dbReference type="Proteomes" id="UP000483379">
    <property type="component" value="Unassembled WGS sequence"/>
</dbReference>
<dbReference type="AlphaFoldDB" id="A0A6M0JVF9"/>
<reference evidence="2 3" key="1">
    <citation type="submission" date="2020-02" db="EMBL/GenBank/DDBJ databases">
        <title>Genome sequences of Thiorhodococcus mannitoliphagus and Thiorhodococcus minor, purple sulfur photosynthetic bacteria in the gammaproteobacterial family, Chromatiaceae.</title>
        <authorList>
            <person name="Aviles F.A."/>
            <person name="Meyer T.E."/>
            <person name="Kyndt J.A."/>
        </authorList>
    </citation>
    <scope>NUCLEOTIDE SEQUENCE [LARGE SCALE GENOMIC DNA]</scope>
    <source>
        <strain evidence="2 3">DSM 11518</strain>
    </source>
</reference>
<evidence type="ECO:0000313" key="2">
    <source>
        <dbReference type="EMBL" id="NEV61508.1"/>
    </source>
</evidence>
<dbReference type="EMBL" id="JAAIJQ010000013">
    <property type="protein sequence ID" value="NEV61508.1"/>
    <property type="molecule type" value="Genomic_DNA"/>
</dbReference>
<evidence type="ECO:0000256" key="1">
    <source>
        <dbReference type="SAM" id="SignalP"/>
    </source>
</evidence>
<accession>A0A6M0JVF9</accession>
<organism evidence="2 3">
    <name type="scientific">Thiorhodococcus minor</name>
    <dbReference type="NCBI Taxonomy" id="57489"/>
    <lineage>
        <taxon>Bacteria</taxon>
        <taxon>Pseudomonadati</taxon>
        <taxon>Pseudomonadota</taxon>
        <taxon>Gammaproteobacteria</taxon>
        <taxon>Chromatiales</taxon>
        <taxon>Chromatiaceae</taxon>
        <taxon>Thiorhodococcus</taxon>
    </lineage>
</organism>
<proteinExistence type="predicted"/>
<keyword evidence="1" id="KW-0732">Signal</keyword>
<feature type="chain" id="PRO_5027065510" description="Lipoprotein" evidence="1">
    <location>
        <begin position="19"/>
        <end position="181"/>
    </location>
</feature>
<evidence type="ECO:0000313" key="3">
    <source>
        <dbReference type="Proteomes" id="UP000483379"/>
    </source>
</evidence>
<name>A0A6M0JVF9_9GAMM</name>
<sequence>MFRLVAVAAGVSSLIAGCAVLPPNHLGGIATSVSPQEYGDRLCRHLDLEDYSGCVSEVLEYFETPRPNDIPPGHSTSGPIAVMFDEDVYTGHYDSAPPFAASFRVSNGVNACSASYNGLGDSQDALFDVYCNDGRSGWADMILAMDGRNGIGKLALDDGSRANIVFGYLPLGRAEPYPYRP</sequence>
<protein>
    <recommendedName>
        <fullName evidence="4">Lipoprotein</fullName>
    </recommendedName>
</protein>
<feature type="signal peptide" evidence="1">
    <location>
        <begin position="1"/>
        <end position="18"/>
    </location>
</feature>
<evidence type="ECO:0008006" key="4">
    <source>
        <dbReference type="Google" id="ProtNLM"/>
    </source>
</evidence>
<keyword evidence="3" id="KW-1185">Reference proteome</keyword>